<dbReference type="STRING" id="1121290.CLAOCE_02970"/>
<evidence type="ECO:0008006" key="3">
    <source>
        <dbReference type="Google" id="ProtNLM"/>
    </source>
</evidence>
<protein>
    <recommendedName>
        <fullName evidence="3">Virulence-related protein</fullName>
    </recommendedName>
</protein>
<dbReference type="Proteomes" id="UP000175744">
    <property type="component" value="Unassembled WGS sequence"/>
</dbReference>
<sequence length="247" mass="28117">MDRKEMVKQLGQHFGVKAQYMGAPSFAYQIQTPRGIITIDREGRITTELGKEVEFDTLINETMDEKEHIAYEVAVLMEGHTGRTLRNLVNMIYSKQHLIKKSLGTTVDIVGADFSIGINEVPIETLEDFKTTLEDIGEKSCEGIEFDFYKNTLTFSFLEEEVAPEKLEAYTQFVALLNQQAKELKRASAKVKPTDNEKYAFRVWLLRLGMIGDEYKMDRKILLENLDGNSAFRSGSKPEKVKDGEAE</sequence>
<accession>A0A1E8F1I0</accession>
<evidence type="ECO:0000313" key="1">
    <source>
        <dbReference type="EMBL" id="OFI07468.1"/>
    </source>
</evidence>
<dbReference type="OrthoDB" id="9775356at2"/>
<dbReference type="EMBL" id="LZFO01000003">
    <property type="protein sequence ID" value="OFI07468.1"/>
    <property type="molecule type" value="Genomic_DNA"/>
</dbReference>
<proteinExistence type="predicted"/>
<dbReference type="AlphaFoldDB" id="A0A1E8F1I0"/>
<evidence type="ECO:0000313" key="2">
    <source>
        <dbReference type="Proteomes" id="UP000175744"/>
    </source>
</evidence>
<gene>
    <name evidence="1" type="ORF">CLOACE_02970</name>
</gene>
<dbReference type="RefSeq" id="WP_070109267.1">
    <property type="nucleotide sequence ID" value="NZ_LZFO01000003.1"/>
</dbReference>
<name>A0A1E8F1I0_9CLOT</name>
<comment type="caution">
    <text evidence="1">The sequence shown here is derived from an EMBL/GenBank/DDBJ whole genome shotgun (WGS) entry which is preliminary data.</text>
</comment>
<organism evidence="1 2">
    <name type="scientific">Clostridium acetireducens DSM 10703</name>
    <dbReference type="NCBI Taxonomy" id="1121290"/>
    <lineage>
        <taxon>Bacteria</taxon>
        <taxon>Bacillati</taxon>
        <taxon>Bacillota</taxon>
        <taxon>Clostridia</taxon>
        <taxon>Eubacteriales</taxon>
        <taxon>Clostridiaceae</taxon>
        <taxon>Clostridium</taxon>
    </lineage>
</organism>
<dbReference type="PATRIC" id="fig|1121290.3.peg.301"/>
<keyword evidence="2" id="KW-1185">Reference proteome</keyword>
<reference evidence="1 2" key="1">
    <citation type="submission" date="2016-06" db="EMBL/GenBank/DDBJ databases">
        <title>Genome sequence of Clostridium acetireducens DSM 10703.</title>
        <authorList>
            <person name="Poehlein A."/>
            <person name="Fluechter S."/>
            <person name="Duerre P."/>
            <person name="Daniel R."/>
        </authorList>
    </citation>
    <scope>NUCLEOTIDE SEQUENCE [LARGE SCALE GENOMIC DNA]</scope>
    <source>
        <strain evidence="1 2">DSM 10703</strain>
    </source>
</reference>